<dbReference type="InterPro" id="IPR003593">
    <property type="entry name" value="AAA+_ATPase"/>
</dbReference>
<evidence type="ECO:0000256" key="4">
    <source>
        <dbReference type="ARBA" id="ARBA00022967"/>
    </source>
</evidence>
<dbReference type="InterPro" id="IPR017871">
    <property type="entry name" value="ABC_transporter-like_CS"/>
</dbReference>
<dbReference type="Gene3D" id="3.40.50.300">
    <property type="entry name" value="P-loop containing nucleotide triphosphate hydrolases"/>
    <property type="match status" value="1"/>
</dbReference>
<dbReference type="SUPFAM" id="SSF52540">
    <property type="entry name" value="P-loop containing nucleoside triphosphate hydrolases"/>
    <property type="match status" value="1"/>
</dbReference>
<keyword evidence="1" id="KW-0813">Transport</keyword>
<dbReference type="PROSITE" id="PS50893">
    <property type="entry name" value="ABC_TRANSPORTER_2"/>
    <property type="match status" value="1"/>
</dbReference>
<dbReference type="PANTHER" id="PTHR42794">
    <property type="entry name" value="HEMIN IMPORT ATP-BINDING PROTEIN HMUV"/>
    <property type="match status" value="1"/>
</dbReference>
<evidence type="ECO:0000259" key="5">
    <source>
        <dbReference type="PROSITE" id="PS50893"/>
    </source>
</evidence>
<gene>
    <name evidence="6" type="primary">fpuD</name>
    <name evidence="6" type="ORF">TEGL_21690</name>
</gene>
<keyword evidence="3 6" id="KW-0067">ATP-binding</keyword>
<keyword evidence="2" id="KW-0547">Nucleotide-binding</keyword>
<dbReference type="RefSeq" id="WP_018590776.1">
    <property type="nucleotide sequence ID" value="NZ_CP117523.1"/>
</dbReference>
<name>A0ABZ2EV08_9FIRM</name>
<keyword evidence="4" id="KW-1278">Translocase</keyword>
<sequence length="261" mass="29452">MINVENLSFRYKDKYVLNNINFTAQTGKVTAIIGANGTGKSTLLKNITGSLKGNGNILLNNKPINEYKNDEFTKIISYLSQNNDCRAVLNVFEVILLGRMNSLSFKVSDKDIEKVHEVMKQLGIEEFASRNIGELSGGQRQLVFIAQALVKEPDILILDEPTSALDLNHQFEMLELLKELTEKNNFTTLITLHHLDLAARFADEIIVINDGSLYDSGHPKKIFTEKMIKDVYHVKSRIYMDDNDVPHVIPLSSIGKMKKII</sequence>
<dbReference type="Proteomes" id="UP001348492">
    <property type="component" value="Chromosome"/>
</dbReference>
<evidence type="ECO:0000256" key="3">
    <source>
        <dbReference type="ARBA" id="ARBA00022840"/>
    </source>
</evidence>
<dbReference type="CDD" id="cd03214">
    <property type="entry name" value="ABC_Iron-Siderophores_B12_Hemin"/>
    <property type="match status" value="1"/>
</dbReference>
<protein>
    <submittedName>
        <fullName evidence="6">Petrobactin import ATP-binding protein FpuD</fullName>
    </submittedName>
</protein>
<reference evidence="6 7" key="1">
    <citation type="journal article" date="2023" name="PLoS ONE">
        <title>Genome-based metabolic and phylogenomic analysis of three Terrisporobacter species.</title>
        <authorList>
            <person name="Boer T."/>
            <person name="Bengelsdorf F.R."/>
            <person name="Bomeke M."/>
            <person name="Daniel R."/>
            <person name="Poehlein A."/>
        </authorList>
    </citation>
    <scope>NUCLEOTIDE SEQUENCE [LARGE SCALE GENOMIC DNA]</scope>
    <source>
        <strain evidence="6 7">DSM 1288</strain>
    </source>
</reference>
<evidence type="ECO:0000313" key="7">
    <source>
        <dbReference type="Proteomes" id="UP001348492"/>
    </source>
</evidence>
<keyword evidence="7" id="KW-1185">Reference proteome</keyword>
<dbReference type="InterPro" id="IPR027417">
    <property type="entry name" value="P-loop_NTPase"/>
</dbReference>
<accession>A0ABZ2EV08</accession>
<evidence type="ECO:0000313" key="6">
    <source>
        <dbReference type="EMBL" id="WWD83755.1"/>
    </source>
</evidence>
<dbReference type="InterPro" id="IPR003439">
    <property type="entry name" value="ABC_transporter-like_ATP-bd"/>
</dbReference>
<dbReference type="PROSITE" id="PS00211">
    <property type="entry name" value="ABC_TRANSPORTER_1"/>
    <property type="match status" value="1"/>
</dbReference>
<proteinExistence type="predicted"/>
<dbReference type="Pfam" id="PF00005">
    <property type="entry name" value="ABC_tran"/>
    <property type="match status" value="1"/>
</dbReference>
<dbReference type="SMART" id="SM00382">
    <property type="entry name" value="AAA"/>
    <property type="match status" value="1"/>
</dbReference>
<dbReference type="EMBL" id="CP117523">
    <property type="protein sequence ID" value="WWD83755.1"/>
    <property type="molecule type" value="Genomic_DNA"/>
</dbReference>
<dbReference type="GO" id="GO:0005524">
    <property type="term" value="F:ATP binding"/>
    <property type="evidence" value="ECO:0007669"/>
    <property type="project" value="UniProtKB-KW"/>
</dbReference>
<dbReference type="PANTHER" id="PTHR42794:SF1">
    <property type="entry name" value="HEMIN IMPORT ATP-BINDING PROTEIN HMUV"/>
    <property type="match status" value="1"/>
</dbReference>
<evidence type="ECO:0000256" key="1">
    <source>
        <dbReference type="ARBA" id="ARBA00022448"/>
    </source>
</evidence>
<organism evidence="6 7">
    <name type="scientific">Terrisporobacter glycolicus ATCC 14880 = DSM 1288</name>
    <dbReference type="NCBI Taxonomy" id="1121315"/>
    <lineage>
        <taxon>Bacteria</taxon>
        <taxon>Bacillati</taxon>
        <taxon>Bacillota</taxon>
        <taxon>Clostridia</taxon>
        <taxon>Peptostreptococcales</taxon>
        <taxon>Peptostreptococcaceae</taxon>
        <taxon>Terrisporobacter</taxon>
    </lineage>
</organism>
<evidence type="ECO:0000256" key="2">
    <source>
        <dbReference type="ARBA" id="ARBA00022741"/>
    </source>
</evidence>
<feature type="domain" description="ABC transporter" evidence="5">
    <location>
        <begin position="2"/>
        <end position="235"/>
    </location>
</feature>